<keyword evidence="5 16" id="KW-0121">Carboxypeptidase</keyword>
<comment type="catalytic activity">
    <reaction evidence="16">
        <text>Preferential cleavage: (Ac)2-L-Lys-D-Ala-|-D-Ala. Also transpeptidation of peptidyl-alanyl moieties that are N-acyl substituents of D-alanine.</text>
        <dbReference type="EC" id="3.4.16.4"/>
    </reaction>
</comment>
<evidence type="ECO:0000256" key="13">
    <source>
        <dbReference type="ARBA" id="ARBA00023210"/>
    </source>
</evidence>
<evidence type="ECO:0000256" key="10">
    <source>
        <dbReference type="ARBA" id="ARBA00022984"/>
    </source>
</evidence>
<dbReference type="InterPro" id="IPR012338">
    <property type="entry name" value="Beta-lactam/transpept-like"/>
</dbReference>
<keyword evidence="14 16" id="KW-0131">Cell cycle</keyword>
<evidence type="ECO:0000256" key="9">
    <source>
        <dbReference type="ARBA" id="ARBA00022960"/>
    </source>
</evidence>
<evidence type="ECO:0000256" key="8">
    <source>
        <dbReference type="ARBA" id="ARBA00022801"/>
    </source>
</evidence>
<dbReference type="GO" id="GO:0008360">
    <property type="term" value="P:regulation of cell shape"/>
    <property type="evidence" value="ECO:0007669"/>
    <property type="project" value="UniProtKB-KW"/>
</dbReference>
<evidence type="ECO:0000313" key="20">
    <source>
        <dbReference type="EMBL" id="MBB6054377.1"/>
    </source>
</evidence>
<feature type="region of interest" description="Disordered" evidence="17">
    <location>
        <begin position="561"/>
        <end position="586"/>
    </location>
</feature>
<evidence type="ECO:0000256" key="2">
    <source>
        <dbReference type="ARBA" id="ARBA00022475"/>
    </source>
</evidence>
<dbReference type="SUPFAM" id="SSF56601">
    <property type="entry name" value="beta-lactamase/transpeptidase-like"/>
    <property type="match status" value="1"/>
</dbReference>
<evidence type="ECO:0000259" key="18">
    <source>
        <dbReference type="Pfam" id="PF00905"/>
    </source>
</evidence>
<feature type="transmembrane region" description="Helical" evidence="16">
    <location>
        <begin position="21"/>
        <end position="41"/>
    </location>
</feature>
<keyword evidence="12 16" id="KW-0472">Membrane</keyword>
<evidence type="ECO:0000256" key="11">
    <source>
        <dbReference type="ARBA" id="ARBA00022989"/>
    </source>
</evidence>
<accession>A0A841G9S1</accession>
<evidence type="ECO:0000256" key="7">
    <source>
        <dbReference type="ARBA" id="ARBA00022692"/>
    </source>
</evidence>
<name>A0A841G9S1_9GAMM</name>
<evidence type="ECO:0000259" key="19">
    <source>
        <dbReference type="Pfam" id="PF03717"/>
    </source>
</evidence>
<dbReference type="GO" id="GO:0071555">
    <property type="term" value="P:cell wall organization"/>
    <property type="evidence" value="ECO:0007669"/>
    <property type="project" value="UniProtKB-KW"/>
</dbReference>
<keyword evidence="8 16" id="KW-0378">Hydrolase</keyword>
<keyword evidence="6 16" id="KW-0645">Protease</keyword>
<keyword evidence="3 16" id="KW-0997">Cell inner membrane</keyword>
<evidence type="ECO:0000256" key="5">
    <source>
        <dbReference type="ARBA" id="ARBA00022645"/>
    </source>
</evidence>
<keyword evidence="7 16" id="KW-0812">Transmembrane</keyword>
<dbReference type="GO" id="GO:0008955">
    <property type="term" value="F:peptidoglycan glycosyltransferase activity"/>
    <property type="evidence" value="ECO:0007669"/>
    <property type="project" value="InterPro"/>
</dbReference>
<dbReference type="Pfam" id="PF00905">
    <property type="entry name" value="Transpeptidase"/>
    <property type="match status" value="1"/>
</dbReference>
<dbReference type="EC" id="3.4.16.4" evidence="16"/>
<dbReference type="UniPathway" id="UPA00219"/>
<feature type="domain" description="Penicillin-binding protein dimerisation" evidence="19">
    <location>
        <begin position="65"/>
        <end position="217"/>
    </location>
</feature>
<dbReference type="InterPro" id="IPR005311">
    <property type="entry name" value="PBP_dimer"/>
</dbReference>
<feature type="domain" description="Penicillin-binding protein transpeptidase" evidence="18">
    <location>
        <begin position="257"/>
        <end position="549"/>
    </location>
</feature>
<dbReference type="InterPro" id="IPR037532">
    <property type="entry name" value="FtsI_transpept"/>
</dbReference>
<evidence type="ECO:0000256" key="16">
    <source>
        <dbReference type="HAMAP-Rule" id="MF_02080"/>
    </source>
</evidence>
<dbReference type="Gene3D" id="3.30.450.330">
    <property type="match status" value="1"/>
</dbReference>
<evidence type="ECO:0000313" key="21">
    <source>
        <dbReference type="Proteomes" id="UP000585721"/>
    </source>
</evidence>
<keyword evidence="9 16" id="KW-0133">Cell shape</keyword>
<evidence type="ECO:0000256" key="17">
    <source>
        <dbReference type="SAM" id="MobiDB-lite"/>
    </source>
</evidence>
<dbReference type="RefSeq" id="WP_188025191.1">
    <property type="nucleotide sequence ID" value="NZ_JACHGR010000001.1"/>
</dbReference>
<organism evidence="20 21">
    <name type="scientific">Tolumonas osonensis</name>
    <dbReference type="NCBI Taxonomy" id="675874"/>
    <lineage>
        <taxon>Bacteria</taxon>
        <taxon>Pseudomonadati</taxon>
        <taxon>Pseudomonadota</taxon>
        <taxon>Gammaproteobacteria</taxon>
        <taxon>Aeromonadales</taxon>
        <taxon>Aeromonadaceae</taxon>
        <taxon>Tolumonas</taxon>
    </lineage>
</organism>
<keyword evidence="2 16" id="KW-1003">Cell membrane</keyword>
<evidence type="ECO:0000256" key="15">
    <source>
        <dbReference type="ARBA" id="ARBA00023316"/>
    </source>
</evidence>
<feature type="compositionally biased region" description="Basic and acidic residues" evidence="17">
    <location>
        <begin position="577"/>
        <end position="586"/>
    </location>
</feature>
<evidence type="ECO:0000256" key="4">
    <source>
        <dbReference type="ARBA" id="ARBA00022618"/>
    </source>
</evidence>
<sequence>MRTTAKKHNKKQDTGVAQWRFMLLLGFILVGFTGLVARTAWIQIIQPDRLRQEGDMRSLRTTADPSDRGMVTDRNGEQLAVSVPVQAVWADPKEIHAADGLKNTAAWMALADVLGLDMRKLTSSVADPKRRFVYLQRQITPAVADYIAKLKLPGVHLRRETRRYYPSGEISAHLVGNTNIDSAGIEGVERAFNDWLSSTPAEYKIRKDRQGRVIENIGVVKEGKKANNLVLSIDQRLQSIAYRSLKYATEINKATSGSLVLMDVVTGEVLAMVNTPSYNPNNREQYESFRARNRAVTDTYEPGSTVKPIVAMSALEHGVTNWKEVMDTRPFSIGGKVVTDSHRMATGGLYDILKYSSNIGMAHLALRMQPHWITGKFEEFGLGQESGTGLMGESSGMIPMRSRWSKIELATLGFGYGLRVTPLQLTAAYAALANKGIRKPISILKTTQAPQGQRIIDAQIAEQVIHALEGVVEDGTGGKAAVPGYRVAGKTGTAKVATAGGYGKDYVGTFAGFAPVSNPRFAMVVIINEPHGSAYYGGSVAGPTFAEVMSSALQMYNVPPDALPDPKAADMNTAQRSEGKKNATRS</sequence>
<evidence type="ECO:0000256" key="3">
    <source>
        <dbReference type="ARBA" id="ARBA00022519"/>
    </source>
</evidence>
<dbReference type="GO" id="GO:0005886">
    <property type="term" value="C:plasma membrane"/>
    <property type="evidence" value="ECO:0007669"/>
    <property type="project" value="UniProtKB-SubCell"/>
</dbReference>
<comment type="subcellular location">
    <subcellularLocation>
        <location evidence="16">Cell inner membrane</location>
        <topology evidence="16">Single-pass membrane protein</topology>
    </subcellularLocation>
    <subcellularLocation>
        <location evidence="1">Membrane</location>
    </subcellularLocation>
</comment>
<evidence type="ECO:0000256" key="6">
    <source>
        <dbReference type="ARBA" id="ARBA00022670"/>
    </source>
</evidence>
<keyword evidence="4 16" id="KW-0132">Cell division</keyword>
<protein>
    <recommendedName>
        <fullName evidence="16">Peptidoglycan D,D-transpeptidase FtsI</fullName>
        <ecNumber evidence="16">3.4.16.4</ecNumber>
    </recommendedName>
    <alternativeName>
        <fullName evidence="16">Penicillin-binding protein 3</fullName>
        <shortName evidence="16">PBP-3</shortName>
    </alternativeName>
</protein>
<dbReference type="AlphaFoldDB" id="A0A841G9S1"/>
<dbReference type="Gene3D" id="3.90.1310.10">
    <property type="entry name" value="Penicillin-binding protein 2a (Domain 2)"/>
    <property type="match status" value="1"/>
</dbReference>
<dbReference type="Gene3D" id="3.40.710.10">
    <property type="entry name" value="DD-peptidase/beta-lactamase superfamily"/>
    <property type="match status" value="1"/>
</dbReference>
<dbReference type="GO" id="GO:0009002">
    <property type="term" value="F:serine-type D-Ala-D-Ala carboxypeptidase activity"/>
    <property type="evidence" value="ECO:0007669"/>
    <property type="project" value="UniProtKB-UniRule"/>
</dbReference>
<evidence type="ECO:0000256" key="1">
    <source>
        <dbReference type="ARBA" id="ARBA00004370"/>
    </source>
</evidence>
<proteinExistence type="inferred from homology"/>
<dbReference type="GO" id="GO:0009252">
    <property type="term" value="P:peptidoglycan biosynthetic process"/>
    <property type="evidence" value="ECO:0007669"/>
    <property type="project" value="UniProtKB-UniRule"/>
</dbReference>
<dbReference type="GO" id="GO:0000917">
    <property type="term" value="P:division septum assembly"/>
    <property type="evidence" value="ECO:0007669"/>
    <property type="project" value="UniProtKB-KW"/>
</dbReference>
<dbReference type="GO" id="GO:0008658">
    <property type="term" value="F:penicillin binding"/>
    <property type="evidence" value="ECO:0007669"/>
    <property type="project" value="InterPro"/>
</dbReference>
<evidence type="ECO:0000256" key="12">
    <source>
        <dbReference type="ARBA" id="ARBA00023136"/>
    </source>
</evidence>
<dbReference type="GO" id="GO:0006508">
    <property type="term" value="P:proteolysis"/>
    <property type="evidence" value="ECO:0007669"/>
    <property type="project" value="UniProtKB-KW"/>
</dbReference>
<dbReference type="InterPro" id="IPR050515">
    <property type="entry name" value="Beta-lactam/transpept"/>
</dbReference>
<dbReference type="Proteomes" id="UP000585721">
    <property type="component" value="Unassembled WGS sequence"/>
</dbReference>
<keyword evidence="21" id="KW-1185">Reference proteome</keyword>
<comment type="caution">
    <text evidence="20">The sequence shown here is derived from an EMBL/GenBank/DDBJ whole genome shotgun (WGS) entry which is preliminary data.</text>
</comment>
<dbReference type="EMBL" id="JACHGR010000001">
    <property type="protein sequence ID" value="MBB6054377.1"/>
    <property type="molecule type" value="Genomic_DNA"/>
</dbReference>
<reference evidence="20 21" key="1">
    <citation type="submission" date="2020-08" db="EMBL/GenBank/DDBJ databases">
        <title>Genomic Encyclopedia of Type Strains, Phase IV (KMG-IV): sequencing the most valuable type-strain genomes for metagenomic binning, comparative biology and taxonomic classification.</title>
        <authorList>
            <person name="Goeker M."/>
        </authorList>
    </citation>
    <scope>NUCLEOTIDE SEQUENCE [LARGE SCALE GENOMIC DNA]</scope>
    <source>
        <strain evidence="20 21">DSM 22975</strain>
    </source>
</reference>
<comment type="function">
    <text evidence="16">Catalyzes cross-linking of the peptidoglycan cell wall at the division septum.</text>
</comment>
<dbReference type="SUPFAM" id="SSF56519">
    <property type="entry name" value="Penicillin binding protein dimerisation domain"/>
    <property type="match status" value="1"/>
</dbReference>
<gene>
    <name evidence="16" type="primary">ftsI</name>
    <name evidence="20" type="ORF">HNR75_000242</name>
</gene>
<evidence type="ECO:0000256" key="14">
    <source>
        <dbReference type="ARBA" id="ARBA00023306"/>
    </source>
</evidence>
<dbReference type="PANTHER" id="PTHR30627">
    <property type="entry name" value="PEPTIDOGLYCAN D,D-TRANSPEPTIDASE"/>
    <property type="match status" value="1"/>
</dbReference>
<dbReference type="GO" id="GO:0043093">
    <property type="term" value="P:FtsZ-dependent cytokinesis"/>
    <property type="evidence" value="ECO:0007669"/>
    <property type="project" value="UniProtKB-UniRule"/>
</dbReference>
<comment type="pathway">
    <text evidence="16">Cell wall biogenesis; peptidoglycan biosynthesis.</text>
</comment>
<dbReference type="InterPro" id="IPR001460">
    <property type="entry name" value="PCN-bd_Tpept"/>
</dbReference>
<keyword evidence="11 16" id="KW-1133">Transmembrane helix</keyword>
<keyword evidence="13 16" id="KW-0717">Septation</keyword>
<dbReference type="Pfam" id="PF03717">
    <property type="entry name" value="PBP_dimer"/>
    <property type="match status" value="1"/>
</dbReference>
<feature type="active site" description="Acyl-ester intermediate" evidence="16">
    <location>
        <position position="304"/>
    </location>
</feature>
<dbReference type="HAMAP" id="MF_02080">
    <property type="entry name" value="FtsI_transpept"/>
    <property type="match status" value="1"/>
</dbReference>
<keyword evidence="15 16" id="KW-0961">Cell wall biogenesis/degradation</keyword>
<dbReference type="InterPro" id="IPR036138">
    <property type="entry name" value="PBP_dimer_sf"/>
</dbReference>
<keyword evidence="10 16" id="KW-0573">Peptidoglycan synthesis</keyword>
<dbReference type="Gene3D" id="1.10.150.770">
    <property type="match status" value="1"/>
</dbReference>
<comment type="similarity">
    <text evidence="16">Belongs to the transpeptidase family. FtsI subfamily.</text>
</comment>
<dbReference type="PANTHER" id="PTHR30627:SF1">
    <property type="entry name" value="PEPTIDOGLYCAN D,D-TRANSPEPTIDASE FTSI"/>
    <property type="match status" value="1"/>
</dbReference>